<evidence type="ECO:0008006" key="3">
    <source>
        <dbReference type="Google" id="ProtNLM"/>
    </source>
</evidence>
<keyword evidence="2" id="KW-1185">Reference proteome</keyword>
<dbReference type="eggNOG" id="COG3102">
    <property type="taxonomic scope" value="Bacteria"/>
</dbReference>
<dbReference type="AlphaFoldDB" id="A0A1H3XD88"/>
<protein>
    <recommendedName>
        <fullName evidence="3">Glyoxalase-like domain-containing protein</fullName>
    </recommendedName>
</protein>
<accession>A0A1H3XD88</accession>
<dbReference type="PANTHER" id="PTHR37519:SF1">
    <property type="entry name" value="DIHYDROXYBIPHENYL DIOXYGENASE DOMAIN-CONTAINING PROTEIN"/>
    <property type="match status" value="1"/>
</dbReference>
<dbReference type="PANTHER" id="PTHR37519">
    <property type="match status" value="1"/>
</dbReference>
<dbReference type="GO" id="GO:0005829">
    <property type="term" value="C:cytosol"/>
    <property type="evidence" value="ECO:0007669"/>
    <property type="project" value="TreeGrafter"/>
</dbReference>
<sequence length="199" mass="22201">MAANTSQPLPASLMEDLSRFESEMFKLAEQLSLDIAQFEADHISLRCHQNATAARWREALLDKGATLLSENIINDRPICLFLLPQPMTVGPWQIACIELPWPGNKRYPHEGWEHVEVVLPGDPATLHQRALACLPDAALLTPGIRLKFSQPQGEQERLPNPTLAVTNGTVTLKFHPFSLQNIVESERDSLPLRGDRAGR</sequence>
<dbReference type="Pfam" id="PF06185">
    <property type="entry name" value="YecM"/>
    <property type="match status" value="1"/>
</dbReference>
<evidence type="ECO:0000313" key="1">
    <source>
        <dbReference type="EMBL" id="SDZ96508.1"/>
    </source>
</evidence>
<organism evidence="1 2">
    <name type="scientific">Lonsdalea quercina</name>
    <dbReference type="NCBI Taxonomy" id="71657"/>
    <lineage>
        <taxon>Bacteria</taxon>
        <taxon>Pseudomonadati</taxon>
        <taxon>Pseudomonadota</taxon>
        <taxon>Gammaproteobacteria</taxon>
        <taxon>Enterobacterales</taxon>
        <taxon>Pectobacteriaceae</taxon>
        <taxon>Lonsdalea</taxon>
    </lineage>
</organism>
<evidence type="ECO:0000313" key="2">
    <source>
        <dbReference type="Proteomes" id="UP000187280"/>
    </source>
</evidence>
<proteinExistence type="predicted"/>
<gene>
    <name evidence="1" type="ORF">SAMN02982996_00588</name>
</gene>
<dbReference type="InterPro" id="IPR010393">
    <property type="entry name" value="DUF991_YecM-like"/>
</dbReference>
<dbReference type="STRING" id="71657.SAMN02982996_00588"/>
<dbReference type="NCBIfam" id="NF008681">
    <property type="entry name" value="PRK11700.1-4"/>
    <property type="match status" value="1"/>
</dbReference>
<name>A0A1H3XD88_9GAMM</name>
<dbReference type="RefSeq" id="WP_026742332.1">
    <property type="nucleotide sequence ID" value="NZ_FNQS01000002.1"/>
</dbReference>
<dbReference type="Gene3D" id="3.10.180.10">
    <property type="entry name" value="2,3-Dihydroxybiphenyl 1,2-Dioxygenase, domain 1"/>
    <property type="match status" value="1"/>
</dbReference>
<dbReference type="Proteomes" id="UP000187280">
    <property type="component" value="Unassembled WGS sequence"/>
</dbReference>
<reference evidence="1 2" key="1">
    <citation type="submission" date="2016-10" db="EMBL/GenBank/DDBJ databases">
        <authorList>
            <person name="de Groot N.N."/>
        </authorList>
    </citation>
    <scope>NUCLEOTIDE SEQUENCE [LARGE SCALE GENOMIC DNA]</scope>
    <source>
        <strain evidence="1 2">ATCC 29281</strain>
    </source>
</reference>
<dbReference type="InterPro" id="IPR029068">
    <property type="entry name" value="Glyas_Bleomycin-R_OHBP_Dase"/>
</dbReference>
<dbReference type="SUPFAM" id="SSF54593">
    <property type="entry name" value="Glyoxalase/Bleomycin resistance protein/Dihydroxybiphenyl dioxygenase"/>
    <property type="match status" value="1"/>
</dbReference>
<dbReference type="EMBL" id="FNQS01000002">
    <property type="protein sequence ID" value="SDZ96508.1"/>
    <property type="molecule type" value="Genomic_DNA"/>
</dbReference>
<dbReference type="GeneID" id="97763521"/>